<evidence type="ECO:0000313" key="8">
    <source>
        <dbReference type="Proteomes" id="UP000290189"/>
    </source>
</evidence>
<dbReference type="SUPFAM" id="SSF48371">
    <property type="entry name" value="ARM repeat"/>
    <property type="match status" value="1"/>
</dbReference>
<evidence type="ECO:0000256" key="1">
    <source>
        <dbReference type="ARBA" id="ARBA00010394"/>
    </source>
</evidence>
<feature type="region of interest" description="Disordered" evidence="4">
    <location>
        <begin position="472"/>
        <end position="505"/>
    </location>
</feature>
<gene>
    <name evidence="5" type="ORF">PBRA_004938</name>
    <name evidence="6" type="ORF">PLBR_LOCUS6417</name>
</gene>
<dbReference type="STRING" id="37360.A0A0G4IME1"/>
<comment type="similarity">
    <text evidence="1">Belongs to the importin alpha family.</text>
</comment>
<accession>A0A0G4IME1</accession>
<evidence type="ECO:0000256" key="4">
    <source>
        <dbReference type="SAM" id="MobiDB-lite"/>
    </source>
</evidence>
<reference evidence="5 7" key="1">
    <citation type="submission" date="2015-02" db="EMBL/GenBank/DDBJ databases">
        <authorList>
            <person name="Chooi Y.-H."/>
        </authorList>
    </citation>
    <scope>NUCLEOTIDE SEQUENCE [LARGE SCALE GENOMIC DNA]</scope>
    <source>
        <strain evidence="5">E3</strain>
    </source>
</reference>
<proteinExistence type="inferred from homology"/>
<dbReference type="EMBL" id="OVEO01000011">
    <property type="protein sequence ID" value="SPQ99202.1"/>
    <property type="molecule type" value="Genomic_DNA"/>
</dbReference>
<dbReference type="Proteomes" id="UP000290189">
    <property type="component" value="Unassembled WGS sequence"/>
</dbReference>
<keyword evidence="7" id="KW-1185">Reference proteome</keyword>
<dbReference type="OMA" id="HVENEMM"/>
<dbReference type="OrthoDB" id="29145at2759"/>
<evidence type="ECO:0000313" key="6">
    <source>
        <dbReference type="EMBL" id="SPQ99202.1"/>
    </source>
</evidence>
<dbReference type="SMART" id="SM00185">
    <property type="entry name" value="ARM"/>
    <property type="match status" value="4"/>
</dbReference>
<feature type="region of interest" description="Disordered" evidence="4">
    <location>
        <begin position="1"/>
        <end position="32"/>
    </location>
</feature>
<evidence type="ECO:0000313" key="5">
    <source>
        <dbReference type="EMBL" id="CEO96267.1"/>
    </source>
</evidence>
<evidence type="ECO:0000256" key="2">
    <source>
        <dbReference type="ARBA" id="ARBA00022448"/>
    </source>
</evidence>
<name>A0A0G4IME1_PLABS</name>
<dbReference type="GO" id="GO:0015031">
    <property type="term" value="P:protein transport"/>
    <property type="evidence" value="ECO:0007669"/>
    <property type="project" value="UniProtKB-KW"/>
</dbReference>
<evidence type="ECO:0008006" key="9">
    <source>
        <dbReference type="Google" id="ProtNLM"/>
    </source>
</evidence>
<dbReference type="InterPro" id="IPR000225">
    <property type="entry name" value="Armadillo"/>
</dbReference>
<dbReference type="EMBL" id="CDSF01000057">
    <property type="protein sequence ID" value="CEO96267.1"/>
    <property type="molecule type" value="Genomic_DNA"/>
</dbReference>
<dbReference type="Pfam" id="PF00514">
    <property type="entry name" value="Arm"/>
    <property type="match status" value="1"/>
</dbReference>
<keyword evidence="3" id="KW-0653">Protein transport</keyword>
<sequence length="505" mass="55563">MSAPATHRSLKAVPTASAEHNRSRRTRMTEELRRDARAKLVSAKRARPIPHALPESPLTIEQCVSALSQPEQALAALQTLRHLLGEQPPTPEVIPALTSIIALDSTNAAIAEEALWCLNVLAHGFDAVVLVDGVAPILLHRLVNQLPGMKAAAWTIANLAADNPGTRHRLRELGALDIMLTVLQNAKSVEMARIAAWALCNLVRGHNPPEELRSIVESRLPKVLVDLARSAIANGRIQVLAELLWICTYLTAGDSRHSSFLLDIGLGQILYDTLCLKPNEENERSVKDSRLAALRCIGNVVSGPDELCEALLEQEGFVNRLGESLNDENPALIKEAMWAISNICGGAPSHAVAVVNADLVPKIVTLFRQATFDIKKECGFALYNLARVQPFFERIWNCQVLDEFLNLMRVQDGEAAELGFKFVKLALNSAPGNGAVQALRDNDGQQVLEDLRLVREDLQREANQLIDQYLDPLDEDEDLADAEPAEKLTEAEYPPWRLGAHRHPQ</sequence>
<dbReference type="PANTHER" id="PTHR23316">
    <property type="entry name" value="IMPORTIN ALPHA"/>
    <property type="match status" value="1"/>
</dbReference>
<dbReference type="InterPro" id="IPR011989">
    <property type="entry name" value="ARM-like"/>
</dbReference>
<dbReference type="AlphaFoldDB" id="A0A0G4IME1"/>
<geneLocation type="mitochondrion" evidence="6"/>
<organism evidence="5 7">
    <name type="scientific">Plasmodiophora brassicae</name>
    <name type="common">Clubroot disease agent</name>
    <dbReference type="NCBI Taxonomy" id="37360"/>
    <lineage>
        <taxon>Eukaryota</taxon>
        <taxon>Sar</taxon>
        <taxon>Rhizaria</taxon>
        <taxon>Endomyxa</taxon>
        <taxon>Phytomyxea</taxon>
        <taxon>Plasmodiophorida</taxon>
        <taxon>Plasmodiophoridae</taxon>
        <taxon>Plasmodiophora</taxon>
    </lineage>
</organism>
<protein>
    <recommendedName>
        <fullName evidence="9">Importin subunit alpha</fullName>
    </recommendedName>
</protein>
<evidence type="ECO:0000256" key="3">
    <source>
        <dbReference type="ARBA" id="ARBA00022927"/>
    </source>
</evidence>
<keyword evidence="6" id="KW-0496">Mitochondrion</keyword>
<feature type="compositionally biased region" description="Acidic residues" evidence="4">
    <location>
        <begin position="472"/>
        <end position="483"/>
    </location>
</feature>
<evidence type="ECO:0000313" key="7">
    <source>
        <dbReference type="Proteomes" id="UP000039324"/>
    </source>
</evidence>
<dbReference type="Gene3D" id="1.25.10.10">
    <property type="entry name" value="Leucine-rich Repeat Variant"/>
    <property type="match status" value="1"/>
</dbReference>
<dbReference type="Proteomes" id="UP000039324">
    <property type="component" value="Unassembled WGS sequence"/>
</dbReference>
<dbReference type="InterPro" id="IPR016024">
    <property type="entry name" value="ARM-type_fold"/>
</dbReference>
<reference evidence="6 8" key="2">
    <citation type="submission" date="2018-03" db="EMBL/GenBank/DDBJ databases">
        <authorList>
            <person name="Fogelqvist J."/>
        </authorList>
    </citation>
    <scope>NUCLEOTIDE SEQUENCE [LARGE SCALE GENOMIC DNA]</scope>
</reference>
<keyword evidence="2" id="KW-0813">Transport</keyword>